<feature type="compositionally biased region" description="Basic and acidic residues" evidence="9">
    <location>
        <begin position="608"/>
        <end position="622"/>
    </location>
</feature>
<evidence type="ECO:0000256" key="1">
    <source>
        <dbReference type="ARBA" id="ARBA00004123"/>
    </source>
</evidence>
<evidence type="ECO:0000259" key="10">
    <source>
        <dbReference type="Pfam" id="PF09468"/>
    </source>
</evidence>
<dbReference type="OrthoDB" id="20127at2759"/>
<dbReference type="Gene3D" id="1.10.20.120">
    <property type="match status" value="1"/>
</dbReference>
<evidence type="ECO:0000259" key="11">
    <source>
        <dbReference type="Pfam" id="PF17745"/>
    </source>
</evidence>
<evidence type="ECO:0000256" key="2">
    <source>
        <dbReference type="ARBA" id="ARBA00009823"/>
    </source>
</evidence>
<dbReference type="SMART" id="SM00320">
    <property type="entry name" value="WD40"/>
    <property type="match status" value="1"/>
</dbReference>
<feature type="domain" description="Ribonuclease H2 subunit B wHTH" evidence="10">
    <location>
        <begin position="450"/>
        <end position="576"/>
    </location>
</feature>
<dbReference type="PROSITE" id="PS50082">
    <property type="entry name" value="WD_REPEATS_2"/>
    <property type="match status" value="1"/>
</dbReference>
<evidence type="ECO:0000256" key="3">
    <source>
        <dbReference type="ARBA" id="ARBA00011277"/>
    </source>
</evidence>
<comment type="function">
    <text evidence="6">Non catalytic subunit of RNase H2, an endonuclease that specifically degrades the RNA of RNA:DNA hybrids. Participates in DNA replication, possibly by mediating the removal of lagging-strand Okazaki fragment RNA primers during DNA replication. Mediates the excision of single ribonucleotides from DNA:RNA duplexes.</text>
</comment>
<comment type="similarity">
    <text evidence="2">Belongs to the RNase H2 subunit B family.</text>
</comment>
<feature type="domain" description="Rnh202 triple barrel" evidence="11">
    <location>
        <begin position="389"/>
        <end position="447"/>
    </location>
</feature>
<evidence type="ECO:0000256" key="5">
    <source>
        <dbReference type="ARBA" id="ARBA00023242"/>
    </source>
</evidence>
<comment type="subcellular location">
    <subcellularLocation>
        <location evidence="1">Nucleus</location>
    </subcellularLocation>
</comment>
<dbReference type="FunFam" id="1.10.20.120:FF:000002">
    <property type="entry name" value="Ribonuclease H2 subunit B"/>
    <property type="match status" value="1"/>
</dbReference>
<dbReference type="Pfam" id="PF09468">
    <property type="entry name" value="RNase_H2-Ydr279"/>
    <property type="match status" value="1"/>
</dbReference>
<evidence type="ECO:0000256" key="7">
    <source>
        <dbReference type="ARBA" id="ARBA00033464"/>
    </source>
</evidence>
<feature type="region of interest" description="Disordered" evidence="9">
    <location>
        <begin position="594"/>
        <end position="622"/>
    </location>
</feature>
<dbReference type="InterPro" id="IPR015943">
    <property type="entry name" value="WD40/YVTN_repeat-like_dom_sf"/>
</dbReference>
<organism evidence="12">
    <name type="scientific">Hydra vulgaris</name>
    <name type="common">Hydra</name>
    <name type="synonym">Hydra attenuata</name>
    <dbReference type="NCBI Taxonomy" id="6087"/>
    <lineage>
        <taxon>Eukaryota</taxon>
        <taxon>Metazoa</taxon>
        <taxon>Cnidaria</taxon>
        <taxon>Hydrozoa</taxon>
        <taxon>Hydroidolina</taxon>
        <taxon>Anthoathecata</taxon>
        <taxon>Aplanulata</taxon>
        <taxon>Hydridae</taxon>
        <taxon>Hydra</taxon>
    </lineage>
</organism>
<dbReference type="CDD" id="cd09270">
    <property type="entry name" value="RNase_H2-B"/>
    <property type="match status" value="1"/>
</dbReference>
<gene>
    <name evidence="12" type="primary">RNASEH2B</name>
</gene>
<comment type="subunit">
    <text evidence="3">The RNase H2 complex is a heterotrimer composed of the catalytic subunit RNASEH2A and the non-catalytic subunits RNASEH2B and RNASEH2C.</text>
</comment>
<dbReference type="InterPro" id="IPR001680">
    <property type="entry name" value="WD40_rpt"/>
</dbReference>
<reference evidence="12" key="1">
    <citation type="journal article" date="2013" name="Genome Biol. Evol.">
        <title>Punctuated emergences of genetic and phenotypic innovations in eumetazoan, bilaterian, euteleostome, and hominidae ancestors.</title>
        <authorList>
            <person name="Wenger Y."/>
            <person name="Galliot B."/>
        </authorList>
    </citation>
    <scope>NUCLEOTIDE SEQUENCE</scope>
    <source>
        <tissue evidence="12">Whole animals</tissue>
    </source>
</reference>
<sequence length="654" mass="74994">MVAVWKLIENKYEWMSAYGCFSHGLNLLACDLANKNKIISETLKQNKQLVKFFKSKHSLKSIVERCSLHSLNKSFILILPVVTRWSSQFYMLQRNILLRDSLRLAVTDEKAQKYLDKHNNKKGIDLKELVLNETFWKKRDFIFKLLKPISEAILESESDAASVSIVPQVFFYVITEISDVFQNSTLLTLHQKEDTLLALKSVKTLFCLSIDNDDDDDDYDDNEYDSEYSSEDSHTGRILNITLSPNGHIVASAGADETLRLWKCFEPDVKVAKPTKRIPATLYRGMSEETEKECSGKNKGTIKLFYISSTHFLLHFFNKAELTGGFSELTNGFMNLLLTFEAKVKSIIHNKDELTGKLNKTKRKQMVEKENEKRWVVLAPERIFDHKDNQLIDFFTIPHPQNGAPCLYMFKQNQCFEVIKFHEKFRSWFIGNSVLKDGSLHMITKVDPLFLALPYLEKTSKLGHFTTLDNILVDETYSSVSILAACLTKENLSNVCDEKETSDFVVYRLNKEKTLDWLCSKIKILANHLKMSNVNVSVGGQASNFVKSSNDNKSIDDCIRFSSLIVFDYVASSWLDDVKQMLNIKDQIFCDESEPPSKRQKLNGAPKCPEDYRDSSVKPDKKVAVKMSAKQKQLQKIDKKGMKTMNSFFGTKPK</sequence>
<dbReference type="InterPro" id="IPR040456">
    <property type="entry name" value="RNase_H2_suB"/>
</dbReference>
<dbReference type="PANTHER" id="PTHR13383">
    <property type="entry name" value="RIBONUCLEASE H2 SUBUNIT B"/>
    <property type="match status" value="1"/>
</dbReference>
<dbReference type="PANTHER" id="PTHR13383:SF11">
    <property type="entry name" value="RIBONUCLEASE H2 SUBUNIT B"/>
    <property type="match status" value="1"/>
</dbReference>
<evidence type="ECO:0000313" key="12">
    <source>
        <dbReference type="EMBL" id="CDG69603.1"/>
    </source>
</evidence>
<name>T2MBK2_HYDVU</name>
<evidence type="ECO:0000256" key="9">
    <source>
        <dbReference type="SAM" id="MobiDB-lite"/>
    </source>
</evidence>
<dbReference type="Gene3D" id="2.130.10.10">
    <property type="entry name" value="YVTN repeat-like/Quinoprotein amine dehydrogenase"/>
    <property type="match status" value="1"/>
</dbReference>
<accession>T2MBK2</accession>
<feature type="non-terminal residue" evidence="12">
    <location>
        <position position="1"/>
    </location>
</feature>
<dbReference type="Pfam" id="PF17745">
    <property type="entry name" value="Ydr279_N"/>
    <property type="match status" value="1"/>
</dbReference>
<dbReference type="GO" id="GO:0006401">
    <property type="term" value="P:RNA catabolic process"/>
    <property type="evidence" value="ECO:0007669"/>
    <property type="project" value="TreeGrafter"/>
</dbReference>
<evidence type="ECO:0000256" key="4">
    <source>
        <dbReference type="ARBA" id="ARBA00019062"/>
    </source>
</evidence>
<dbReference type="AlphaFoldDB" id="T2MBK2"/>
<keyword evidence="5" id="KW-0539">Nucleus</keyword>
<dbReference type="InterPro" id="IPR012337">
    <property type="entry name" value="RNaseH-like_sf"/>
</dbReference>
<dbReference type="InterPro" id="IPR036322">
    <property type="entry name" value="WD40_repeat_dom_sf"/>
</dbReference>
<dbReference type="Gene3D" id="2.20.25.530">
    <property type="match status" value="1"/>
</dbReference>
<dbReference type="InterPro" id="IPR019024">
    <property type="entry name" value="RNase_H2_suB_wHTH"/>
</dbReference>
<feature type="repeat" description="WD" evidence="8">
    <location>
        <begin position="231"/>
        <end position="263"/>
    </location>
</feature>
<proteinExistence type="evidence at transcript level"/>
<evidence type="ECO:0000256" key="8">
    <source>
        <dbReference type="PROSITE-ProRule" id="PRU00221"/>
    </source>
</evidence>
<dbReference type="SUPFAM" id="SSF53098">
    <property type="entry name" value="Ribonuclease H-like"/>
    <property type="match status" value="1"/>
</dbReference>
<dbReference type="GO" id="GO:0032299">
    <property type="term" value="C:ribonuclease H2 complex"/>
    <property type="evidence" value="ECO:0007669"/>
    <property type="project" value="InterPro"/>
</dbReference>
<evidence type="ECO:0000256" key="6">
    <source>
        <dbReference type="ARBA" id="ARBA00024778"/>
    </source>
</evidence>
<keyword evidence="8" id="KW-0853">WD repeat</keyword>
<dbReference type="SUPFAM" id="SSF50978">
    <property type="entry name" value="WD40 repeat-like"/>
    <property type="match status" value="1"/>
</dbReference>
<dbReference type="GO" id="GO:0005654">
    <property type="term" value="C:nucleoplasm"/>
    <property type="evidence" value="ECO:0007669"/>
    <property type="project" value="TreeGrafter"/>
</dbReference>
<dbReference type="EMBL" id="HAAD01003371">
    <property type="protein sequence ID" value="CDG69603.1"/>
    <property type="molecule type" value="mRNA"/>
</dbReference>
<protein>
    <recommendedName>
        <fullName evidence="4">Ribonuclease H2 subunit B</fullName>
    </recommendedName>
    <alternativeName>
        <fullName evidence="7">Ribonuclease HI subunit B</fullName>
    </alternativeName>
</protein>
<dbReference type="PROSITE" id="PS50294">
    <property type="entry name" value="WD_REPEATS_REGION"/>
    <property type="match status" value="1"/>
</dbReference>
<dbReference type="InterPro" id="IPR041195">
    <property type="entry name" value="Rnh202_N"/>
</dbReference>